<name>A0AA91GAT3_9ENTE</name>
<evidence type="ECO:0000313" key="2">
    <source>
        <dbReference type="Proteomes" id="UP000183039"/>
    </source>
</evidence>
<evidence type="ECO:0000313" key="1">
    <source>
        <dbReference type="EMBL" id="OJG91678.1"/>
    </source>
</evidence>
<reference evidence="1 2" key="1">
    <citation type="submission" date="2014-12" db="EMBL/GenBank/DDBJ databases">
        <title>Draft genome sequences of 29 type strains of Enterococci.</title>
        <authorList>
            <person name="Zhong Z."/>
            <person name="Sun Z."/>
            <person name="Liu W."/>
            <person name="Zhang W."/>
            <person name="Zhang H."/>
        </authorList>
    </citation>
    <scope>NUCLEOTIDE SEQUENCE [LARGE SCALE GENOMIC DNA]</scope>
    <source>
        <strain evidence="1 2">DSM 22801</strain>
    </source>
</reference>
<dbReference type="SUPFAM" id="SSF159006">
    <property type="entry name" value="YopX-like"/>
    <property type="match status" value="1"/>
</dbReference>
<accession>A0AA91GAT3</accession>
<comment type="caution">
    <text evidence="1">The sequence shown here is derived from an EMBL/GenBank/DDBJ whole genome shotgun (WGS) entry which is preliminary data.</text>
</comment>
<protein>
    <submittedName>
        <fullName evidence="1">Uncharacterized protein</fullName>
    </submittedName>
</protein>
<dbReference type="EMBL" id="JXLC01000011">
    <property type="protein sequence ID" value="OJG91678.1"/>
    <property type="molecule type" value="Genomic_DNA"/>
</dbReference>
<dbReference type="Proteomes" id="UP000183039">
    <property type="component" value="Unassembled WGS sequence"/>
</dbReference>
<sequence>MISKNGAFLLIDLEYDEDCMLWGNYKDLNKHREVQGNIHANTELLNWRNKKD</sequence>
<gene>
    <name evidence="1" type="ORF">RV15_GL000345</name>
</gene>
<dbReference type="AlphaFoldDB" id="A0AA91GAT3"/>
<dbReference type="RefSeq" id="WP_217265809.1">
    <property type="nucleotide sequence ID" value="NZ_JXLC01000011.1"/>
</dbReference>
<proteinExistence type="predicted"/>
<organism evidence="1 2">
    <name type="scientific">Enterococcus silesiacus</name>
    <dbReference type="NCBI Taxonomy" id="332949"/>
    <lineage>
        <taxon>Bacteria</taxon>
        <taxon>Bacillati</taxon>
        <taxon>Bacillota</taxon>
        <taxon>Bacilli</taxon>
        <taxon>Lactobacillales</taxon>
        <taxon>Enterococcaceae</taxon>
        <taxon>Enterococcus</taxon>
    </lineage>
</organism>